<dbReference type="PANTHER" id="PTHR46199:SF3">
    <property type="entry name" value="RAC GTPASE-ACTIVATING PROTEIN 1"/>
    <property type="match status" value="1"/>
</dbReference>
<evidence type="ECO:0000256" key="7">
    <source>
        <dbReference type="ARBA" id="ARBA00022871"/>
    </source>
</evidence>
<dbReference type="CDD" id="cd20821">
    <property type="entry name" value="C1_MgcRacGAP"/>
    <property type="match status" value="1"/>
</dbReference>
<dbReference type="PROSITE" id="PS00479">
    <property type="entry name" value="ZF_DAG_PE_1"/>
    <property type="match status" value="1"/>
</dbReference>
<dbReference type="GO" id="GO:0005096">
    <property type="term" value="F:GTPase activator activity"/>
    <property type="evidence" value="ECO:0007669"/>
    <property type="project" value="UniProtKB-KW"/>
</dbReference>
<dbReference type="AlphaFoldDB" id="A0AAV2RNJ2"/>
<evidence type="ECO:0000256" key="8">
    <source>
        <dbReference type="SAM" id="Coils"/>
    </source>
</evidence>
<accession>A0AAV2RNJ2</accession>
<evidence type="ECO:0000256" key="9">
    <source>
        <dbReference type="SAM" id="Phobius"/>
    </source>
</evidence>
<organism evidence="11 12">
    <name type="scientific">Meganyctiphanes norvegica</name>
    <name type="common">Northern krill</name>
    <name type="synonym">Thysanopoda norvegica</name>
    <dbReference type="NCBI Taxonomy" id="48144"/>
    <lineage>
        <taxon>Eukaryota</taxon>
        <taxon>Metazoa</taxon>
        <taxon>Ecdysozoa</taxon>
        <taxon>Arthropoda</taxon>
        <taxon>Crustacea</taxon>
        <taxon>Multicrustacea</taxon>
        <taxon>Malacostraca</taxon>
        <taxon>Eumalacostraca</taxon>
        <taxon>Eucarida</taxon>
        <taxon>Euphausiacea</taxon>
        <taxon>Euphausiidae</taxon>
        <taxon>Meganyctiphanes</taxon>
    </lineage>
</organism>
<dbReference type="Gene3D" id="3.30.60.20">
    <property type="match status" value="1"/>
</dbReference>
<gene>
    <name evidence="11" type="ORF">MNOR_LOCUS26817</name>
</gene>
<dbReference type="InterPro" id="IPR046349">
    <property type="entry name" value="C1-like_sf"/>
</dbReference>
<keyword evidence="4" id="KW-0863">Zinc-finger</keyword>
<keyword evidence="6" id="KW-0862">Zinc</keyword>
<dbReference type="GO" id="GO:0007266">
    <property type="term" value="P:Rho protein signal transduction"/>
    <property type="evidence" value="ECO:0007669"/>
    <property type="project" value="TreeGrafter"/>
</dbReference>
<protein>
    <recommendedName>
        <fullName evidence="10">Phorbol-ester/DAG-type domain-containing protein</fullName>
    </recommendedName>
</protein>
<dbReference type="GO" id="GO:0007283">
    <property type="term" value="P:spermatogenesis"/>
    <property type="evidence" value="ECO:0007669"/>
    <property type="project" value="UniProtKB-KW"/>
</dbReference>
<dbReference type="InterPro" id="IPR002219">
    <property type="entry name" value="PKC_DAG/PE"/>
</dbReference>
<evidence type="ECO:0000256" key="1">
    <source>
        <dbReference type="ARBA" id="ARBA00022468"/>
    </source>
</evidence>
<dbReference type="GO" id="GO:0051233">
    <property type="term" value="C:spindle midzone"/>
    <property type="evidence" value="ECO:0007669"/>
    <property type="project" value="TreeGrafter"/>
</dbReference>
<feature type="domain" description="Phorbol-ester/DAG-type" evidence="10">
    <location>
        <begin position="343"/>
        <end position="392"/>
    </location>
</feature>
<dbReference type="GO" id="GO:0008270">
    <property type="term" value="F:zinc ion binding"/>
    <property type="evidence" value="ECO:0007669"/>
    <property type="project" value="UniProtKB-KW"/>
</dbReference>
<dbReference type="FunFam" id="3.30.60.20:FF:000033">
    <property type="entry name" value="Rac GTPase-activating protein 1"/>
    <property type="match status" value="1"/>
</dbReference>
<reference evidence="11 12" key="1">
    <citation type="submission" date="2024-05" db="EMBL/GenBank/DDBJ databases">
        <authorList>
            <person name="Wallberg A."/>
        </authorList>
    </citation>
    <scope>NUCLEOTIDE SEQUENCE [LARGE SCALE GENOMIC DNA]</scope>
</reference>
<keyword evidence="9" id="KW-1133">Transmembrane helix</keyword>
<dbReference type="EMBL" id="CAXKWB010027289">
    <property type="protein sequence ID" value="CAL4131689.1"/>
    <property type="molecule type" value="Genomic_DNA"/>
</dbReference>
<keyword evidence="2" id="KW-0217">Developmental protein</keyword>
<keyword evidence="1" id="KW-0343">GTPase activation</keyword>
<feature type="non-terminal residue" evidence="11">
    <location>
        <position position="407"/>
    </location>
</feature>
<evidence type="ECO:0000313" key="12">
    <source>
        <dbReference type="Proteomes" id="UP001497623"/>
    </source>
</evidence>
<evidence type="ECO:0000256" key="6">
    <source>
        <dbReference type="ARBA" id="ARBA00022833"/>
    </source>
</evidence>
<proteinExistence type="predicted"/>
<keyword evidence="5" id="KW-0221">Differentiation</keyword>
<keyword evidence="7" id="KW-0744">Spermatogenesis</keyword>
<keyword evidence="9" id="KW-0812">Transmembrane</keyword>
<dbReference type="SUPFAM" id="SSF57889">
    <property type="entry name" value="Cysteine-rich domain"/>
    <property type="match status" value="1"/>
</dbReference>
<evidence type="ECO:0000256" key="4">
    <source>
        <dbReference type="ARBA" id="ARBA00022771"/>
    </source>
</evidence>
<dbReference type="GO" id="GO:0051256">
    <property type="term" value="P:mitotic spindle midzone assembly"/>
    <property type="evidence" value="ECO:0007669"/>
    <property type="project" value="TreeGrafter"/>
</dbReference>
<dbReference type="Pfam" id="PF00130">
    <property type="entry name" value="C1_1"/>
    <property type="match status" value="1"/>
</dbReference>
<dbReference type="SMART" id="SM00109">
    <property type="entry name" value="C1"/>
    <property type="match status" value="1"/>
</dbReference>
<comment type="caution">
    <text evidence="11">The sequence shown here is derived from an EMBL/GenBank/DDBJ whole genome shotgun (WGS) entry which is preliminary data.</text>
</comment>
<keyword evidence="8" id="KW-0175">Coiled coil</keyword>
<dbReference type="GO" id="GO:0030154">
    <property type="term" value="P:cell differentiation"/>
    <property type="evidence" value="ECO:0007669"/>
    <property type="project" value="UniProtKB-KW"/>
</dbReference>
<evidence type="ECO:0000313" key="11">
    <source>
        <dbReference type="EMBL" id="CAL4131689.1"/>
    </source>
</evidence>
<dbReference type="PANTHER" id="PTHR46199">
    <property type="entry name" value="RAC GTPASE-ACTIVATING PROTEIN 1"/>
    <property type="match status" value="1"/>
</dbReference>
<dbReference type="GO" id="GO:0000281">
    <property type="term" value="P:mitotic cytokinesis"/>
    <property type="evidence" value="ECO:0007669"/>
    <property type="project" value="TreeGrafter"/>
</dbReference>
<feature type="transmembrane region" description="Helical" evidence="9">
    <location>
        <begin position="20"/>
        <end position="40"/>
    </location>
</feature>
<evidence type="ECO:0000256" key="2">
    <source>
        <dbReference type="ARBA" id="ARBA00022473"/>
    </source>
</evidence>
<dbReference type="GO" id="GO:0032154">
    <property type="term" value="C:cleavage furrow"/>
    <property type="evidence" value="ECO:0007669"/>
    <property type="project" value="TreeGrafter"/>
</dbReference>
<feature type="non-terminal residue" evidence="11">
    <location>
        <position position="1"/>
    </location>
</feature>
<dbReference type="GO" id="GO:0030496">
    <property type="term" value="C:midbody"/>
    <property type="evidence" value="ECO:0007669"/>
    <property type="project" value="TreeGrafter"/>
</dbReference>
<dbReference type="Proteomes" id="UP001497623">
    <property type="component" value="Unassembled WGS sequence"/>
</dbReference>
<dbReference type="GO" id="GO:0097149">
    <property type="term" value="C:centralspindlin complex"/>
    <property type="evidence" value="ECO:0007669"/>
    <property type="project" value="TreeGrafter"/>
</dbReference>
<dbReference type="GO" id="GO:0005634">
    <property type="term" value="C:nucleus"/>
    <property type="evidence" value="ECO:0007669"/>
    <property type="project" value="TreeGrafter"/>
</dbReference>
<dbReference type="PROSITE" id="PS50081">
    <property type="entry name" value="ZF_DAG_PE_2"/>
    <property type="match status" value="1"/>
</dbReference>
<keyword evidence="3" id="KW-0479">Metal-binding</keyword>
<evidence type="ECO:0000256" key="3">
    <source>
        <dbReference type="ARBA" id="ARBA00022723"/>
    </source>
</evidence>
<evidence type="ECO:0000259" key="10">
    <source>
        <dbReference type="PROSITE" id="PS50081"/>
    </source>
</evidence>
<name>A0AAV2RNJ2_MEGNR</name>
<feature type="coiled-coil region" evidence="8">
    <location>
        <begin position="65"/>
        <end position="127"/>
    </location>
</feature>
<keyword evidence="12" id="KW-1185">Reference proteome</keyword>
<evidence type="ECO:0000256" key="5">
    <source>
        <dbReference type="ARBA" id="ARBA00022782"/>
    </source>
</evidence>
<sequence length="407" mass="45857">FTYGGNLNSQDCYDRSFKTIILVGELSVSLIIAMSLTSAFDDIIRSMEVLNDPAENKFFEFVESVDVWRSRAMKLQLEVNRLQETQMQSQKEIHTLDMKLVNARHLLDVERAKKHAVEKEKDDLAQQIVTVMELLGSGKVNETKERLRELHSLSSGIISSTEIRFSHPGDAGLSTIREGYDNSAASILDVSDIDLTDDALDQDESRLRSGRSFRKRKSEEGILDESNYKTHKAESTTDSYKEYILTADIVVADMIQENNANESLAAAQEHTDSGEPEVMIREKQSKYAFTPVAPVKDYSPRQTIYTPKTHMYTPGQAAFKTPNSTGTPPSHHRQSTTKLNTRQHAFYVKTVYKSETCQPCGKRVKFGKSALKCRDCRATCHQECKDLVPRPCVPTATTPNRKGQFVS</sequence>
<keyword evidence="9" id="KW-0472">Membrane</keyword>